<dbReference type="InterPro" id="IPR004843">
    <property type="entry name" value="Calcineurin-like_PHP"/>
</dbReference>
<dbReference type="PANTHER" id="PTHR43143:SF1">
    <property type="entry name" value="SERINE_THREONINE-PROTEIN PHOSPHATASE CPPED1"/>
    <property type="match status" value="1"/>
</dbReference>
<feature type="transmembrane region" description="Helical" evidence="1">
    <location>
        <begin position="439"/>
        <end position="462"/>
    </location>
</feature>
<reference evidence="3 4" key="1">
    <citation type="submission" date="2016-11" db="EMBL/GenBank/DDBJ databases">
        <authorList>
            <person name="Jaros S."/>
            <person name="Januszkiewicz K."/>
            <person name="Wedrychowicz H."/>
        </authorList>
    </citation>
    <scope>NUCLEOTIDE SEQUENCE [LARGE SCALE GENOMIC DNA]</scope>
    <source>
        <strain evidence="3 4">DSM 17477</strain>
    </source>
</reference>
<evidence type="ECO:0000256" key="1">
    <source>
        <dbReference type="SAM" id="Phobius"/>
    </source>
</evidence>
<dbReference type="Proteomes" id="UP000184052">
    <property type="component" value="Unassembled WGS sequence"/>
</dbReference>
<dbReference type="AlphaFoldDB" id="A0A1M6GBD0"/>
<proteinExistence type="predicted"/>
<keyword evidence="1" id="KW-1133">Transmembrane helix</keyword>
<evidence type="ECO:0000313" key="4">
    <source>
        <dbReference type="Proteomes" id="UP000184052"/>
    </source>
</evidence>
<gene>
    <name evidence="3" type="ORF">SAMN02745751_01679</name>
</gene>
<sequence>MVNKFIKPTIILLSISLILGVSVFIYNANNDYSVSKHFVGLPLQYDAYESSSTYRFNDVDVIVFGGFVKGIINEKDGSQNLLIRALSPLPTIQIESDKTTSISLMLENINPDYYAQSVSDYGLPMAKLTVNTLQITVAVNQESTVSIDPTEPIDSADKYIVLGDNRDGYDTFEQIIQEINGLNPAFVIDNGDLVFNGKPNQYRLFDNLTAKISTTLCTTLGNHDIRGDGRQIYTMLYGPPYYSFDFSNSHFIFLDSSPGWSEMQAISDKQYVWLENDLKKSQRKKIYVISHIPPYDPRSDVSKNEIPNYIQMAESGENWVEKKLDNYYENMDMDHGFQDPEEARKFEELMSAYHVETVYLSHIHSYFDYYKDGVRYLISGGAGAELLTEDSYYHYLIAKFEDTNSLTMVELPSPSNYYIARYQATIKLFADALYKENTIAVVLLIAGFSLLVVLLAIKFYLWKKQTMDKFGKWLVDIAKYSVKRFKEIFSNK</sequence>
<keyword evidence="4" id="KW-1185">Reference proteome</keyword>
<dbReference type="SUPFAM" id="SSF56300">
    <property type="entry name" value="Metallo-dependent phosphatases"/>
    <property type="match status" value="1"/>
</dbReference>
<protein>
    <submittedName>
        <fullName evidence="3">Calcineurin-like phosphoesterase</fullName>
    </submittedName>
</protein>
<dbReference type="RefSeq" id="WP_073049136.1">
    <property type="nucleotide sequence ID" value="NZ_FQZL01000010.1"/>
</dbReference>
<dbReference type="InterPro" id="IPR051918">
    <property type="entry name" value="STPP_CPPED1"/>
</dbReference>
<dbReference type="Gene3D" id="3.60.21.10">
    <property type="match status" value="1"/>
</dbReference>
<dbReference type="InterPro" id="IPR029052">
    <property type="entry name" value="Metallo-depent_PP-like"/>
</dbReference>
<dbReference type="OrthoDB" id="9809781at2"/>
<feature type="domain" description="Calcineurin-like phosphoesterase" evidence="2">
    <location>
        <begin position="159"/>
        <end position="364"/>
    </location>
</feature>
<dbReference type="EMBL" id="FQZL01000010">
    <property type="protein sequence ID" value="SHJ07197.1"/>
    <property type="molecule type" value="Genomic_DNA"/>
</dbReference>
<accession>A0A1M6GBD0</accession>
<feature type="transmembrane region" description="Helical" evidence="1">
    <location>
        <begin position="9"/>
        <end position="28"/>
    </location>
</feature>
<evidence type="ECO:0000259" key="2">
    <source>
        <dbReference type="Pfam" id="PF00149"/>
    </source>
</evidence>
<organism evidence="3 4">
    <name type="scientific">Dethiosulfatibacter aminovorans DSM 17477</name>
    <dbReference type="NCBI Taxonomy" id="1121476"/>
    <lineage>
        <taxon>Bacteria</taxon>
        <taxon>Bacillati</taxon>
        <taxon>Bacillota</taxon>
        <taxon>Tissierellia</taxon>
        <taxon>Dethiosulfatibacter</taxon>
    </lineage>
</organism>
<keyword evidence="1" id="KW-0472">Membrane</keyword>
<dbReference type="STRING" id="1121476.SAMN02745751_01679"/>
<dbReference type="GO" id="GO:0016787">
    <property type="term" value="F:hydrolase activity"/>
    <property type="evidence" value="ECO:0007669"/>
    <property type="project" value="InterPro"/>
</dbReference>
<dbReference type="PANTHER" id="PTHR43143">
    <property type="entry name" value="METALLOPHOSPHOESTERASE, CALCINEURIN SUPERFAMILY"/>
    <property type="match status" value="1"/>
</dbReference>
<keyword evidence="1" id="KW-0812">Transmembrane</keyword>
<dbReference type="Pfam" id="PF00149">
    <property type="entry name" value="Metallophos"/>
    <property type="match status" value="1"/>
</dbReference>
<name>A0A1M6GBD0_9FIRM</name>
<evidence type="ECO:0000313" key="3">
    <source>
        <dbReference type="EMBL" id="SHJ07197.1"/>
    </source>
</evidence>